<comment type="caution">
    <text evidence="2">The sequence shown here is derived from an EMBL/GenBank/DDBJ whole genome shotgun (WGS) entry which is preliminary data.</text>
</comment>
<feature type="domain" description="RNB" evidence="1">
    <location>
        <begin position="58"/>
        <end position="375"/>
    </location>
</feature>
<evidence type="ECO:0000313" key="3">
    <source>
        <dbReference type="Proteomes" id="UP001283109"/>
    </source>
</evidence>
<dbReference type="PANTHER" id="PTHR23355:SF42">
    <property type="entry name" value="RIBONUCLEASE II, CHLOROPLASTIC_MITOCHONDRIAL"/>
    <property type="match status" value="1"/>
</dbReference>
<keyword evidence="3" id="KW-1185">Reference proteome</keyword>
<dbReference type="InterPro" id="IPR001900">
    <property type="entry name" value="RNase_II/R"/>
</dbReference>
<dbReference type="RefSeq" id="WP_318353701.1">
    <property type="nucleotide sequence ID" value="NZ_JAWQEV010000003.1"/>
</dbReference>
<dbReference type="EMBL" id="JAWQEV010000003">
    <property type="protein sequence ID" value="MDW4573182.1"/>
    <property type="molecule type" value="Genomic_DNA"/>
</dbReference>
<evidence type="ECO:0000259" key="1">
    <source>
        <dbReference type="SMART" id="SM00955"/>
    </source>
</evidence>
<dbReference type="SUPFAM" id="SSF50249">
    <property type="entry name" value="Nucleic acid-binding proteins"/>
    <property type="match status" value="1"/>
</dbReference>
<gene>
    <name evidence="2" type="ORF">R8Z58_10415</name>
</gene>
<dbReference type="SMART" id="SM00955">
    <property type="entry name" value="RNB"/>
    <property type="match status" value="1"/>
</dbReference>
<protein>
    <submittedName>
        <fullName evidence="2">RNB domain-containing ribonuclease</fullName>
    </submittedName>
</protein>
<sequence>MPAPRPRVVPARAHDELVEALARLRADLELPGAFPADVEAEALAAAQTVPTDPVIAAVDDLRDIEFVTIDPEGSTDLDQALHLERTDDGAVLHYAIADLPAFVTPGGAMDVEARRRGQTIYAADGRIPLHPAVLSEDAASLLPGRERRAFVWRFVLDDGARPLEKTLRRAVVRSRAQWTYAGAQEAVDAGTAPATLRDLAWFGEQRLEREAERGGASLNVPETRIVADETGYRLEREAPLAVEDWNAQVSLLTGMAAAEIMLAGGVGILRTMPAAEPEDVADFRAKAAALGIPWDDGVPYGEFLRGLDRASPAALAILDAAGGLFRGAGYEAFDGAPPEDPGQAAIAAPYAHATAPLRRLVDRWSLVVCESLANGREVPRWARESLPTLPGIMARSDGVAGRLANATIDRIEAAVLSGRVGEEFEAVVLGRRNDGVRVQLTDPPVAAKIAELDATPGTRVHLRLRSADIATGAVDLVATV</sequence>
<evidence type="ECO:0000313" key="2">
    <source>
        <dbReference type="EMBL" id="MDW4573182.1"/>
    </source>
</evidence>
<proteinExistence type="predicted"/>
<dbReference type="InterPro" id="IPR040596">
    <property type="entry name" value="RNase_II_C_S1"/>
</dbReference>
<reference evidence="2 3" key="1">
    <citation type="submission" date="2023-11" db="EMBL/GenBank/DDBJ databases">
        <title>Draft genome sequence of Microbacterium arthrosphaerae JCM 30492.</title>
        <authorList>
            <person name="Zhang G."/>
            <person name="Ding Y."/>
        </authorList>
    </citation>
    <scope>NUCLEOTIDE SEQUENCE [LARGE SCALE GENOMIC DNA]</scope>
    <source>
        <strain evidence="2 3">JCM 30492</strain>
    </source>
</reference>
<dbReference type="InterPro" id="IPR012340">
    <property type="entry name" value="NA-bd_OB-fold"/>
</dbReference>
<organism evidence="2 3">
    <name type="scientific">Microbacterium arthrosphaerae</name>
    <dbReference type="NCBI Taxonomy" id="792652"/>
    <lineage>
        <taxon>Bacteria</taxon>
        <taxon>Bacillati</taxon>
        <taxon>Actinomycetota</taxon>
        <taxon>Actinomycetes</taxon>
        <taxon>Micrococcales</taxon>
        <taxon>Microbacteriaceae</taxon>
        <taxon>Microbacterium</taxon>
    </lineage>
</organism>
<dbReference type="Pfam" id="PF00773">
    <property type="entry name" value="RNB"/>
    <property type="match status" value="1"/>
</dbReference>
<accession>A0ABU4H1G8</accession>
<dbReference type="InterPro" id="IPR050180">
    <property type="entry name" value="RNR_Ribonuclease"/>
</dbReference>
<dbReference type="Proteomes" id="UP001283109">
    <property type="component" value="Unassembled WGS sequence"/>
</dbReference>
<dbReference type="PANTHER" id="PTHR23355">
    <property type="entry name" value="RIBONUCLEASE"/>
    <property type="match status" value="1"/>
</dbReference>
<name>A0ABU4H1G8_9MICO</name>
<dbReference type="Pfam" id="PF18614">
    <property type="entry name" value="RNase_II_C_S1"/>
    <property type="match status" value="1"/>
</dbReference>